<dbReference type="EnsemblMetazoa" id="Aqu2.1.05093_001">
    <property type="protein sequence ID" value="Aqu2.1.05093_001"/>
    <property type="gene ID" value="Aqu2.1.05093"/>
</dbReference>
<proteinExistence type="predicted"/>
<dbReference type="InterPro" id="IPR013783">
    <property type="entry name" value="Ig-like_fold"/>
</dbReference>
<dbReference type="AlphaFoldDB" id="A0A1X7SSN9"/>
<protein>
    <recommendedName>
        <fullName evidence="2">Fibronectin type-III domain-containing protein</fullName>
    </recommendedName>
</protein>
<feature type="signal peptide" evidence="1">
    <location>
        <begin position="1"/>
        <end position="20"/>
    </location>
</feature>
<dbReference type="SMART" id="SM00060">
    <property type="entry name" value="FN3"/>
    <property type="match status" value="1"/>
</dbReference>
<evidence type="ECO:0000256" key="1">
    <source>
        <dbReference type="SAM" id="SignalP"/>
    </source>
</evidence>
<feature type="chain" id="PRO_5012846917" description="Fibronectin type-III domain-containing protein" evidence="1">
    <location>
        <begin position="21"/>
        <end position="379"/>
    </location>
</feature>
<dbReference type="Gene3D" id="2.60.40.10">
    <property type="entry name" value="Immunoglobulins"/>
    <property type="match status" value="1"/>
</dbReference>
<dbReference type="InterPro" id="IPR036116">
    <property type="entry name" value="FN3_sf"/>
</dbReference>
<dbReference type="Pfam" id="PF00041">
    <property type="entry name" value="fn3"/>
    <property type="match status" value="1"/>
</dbReference>
<keyword evidence="1" id="KW-0732">Signal</keyword>
<evidence type="ECO:0000313" key="3">
    <source>
        <dbReference type="EnsemblMetazoa" id="Aqu2.1.05093_001"/>
    </source>
</evidence>
<accession>A0A1X7SSN9</accession>
<organism evidence="3">
    <name type="scientific">Amphimedon queenslandica</name>
    <name type="common">Sponge</name>
    <dbReference type="NCBI Taxonomy" id="400682"/>
    <lineage>
        <taxon>Eukaryota</taxon>
        <taxon>Metazoa</taxon>
        <taxon>Porifera</taxon>
        <taxon>Demospongiae</taxon>
        <taxon>Heteroscleromorpha</taxon>
        <taxon>Haplosclerida</taxon>
        <taxon>Niphatidae</taxon>
        <taxon>Amphimedon</taxon>
    </lineage>
</organism>
<dbReference type="InParanoid" id="A0A1X7SSN9"/>
<reference evidence="3" key="1">
    <citation type="submission" date="2017-05" db="UniProtKB">
        <authorList>
            <consortium name="EnsemblMetazoa"/>
        </authorList>
    </citation>
    <scope>IDENTIFICATION</scope>
</reference>
<dbReference type="SUPFAM" id="SSF49265">
    <property type="entry name" value="Fibronectin type III"/>
    <property type="match status" value="1"/>
</dbReference>
<dbReference type="InterPro" id="IPR003961">
    <property type="entry name" value="FN3_dom"/>
</dbReference>
<dbReference type="PROSITE" id="PS50853">
    <property type="entry name" value="FN3"/>
    <property type="match status" value="1"/>
</dbReference>
<sequence>MHPVLLTIFFSLSVSEVIRSSQSCPPSSGIYLRHNGACYTNGSYFYDNDIKGASNSTQCVLPDTALNGGEWVTSSGSSVNCSTNPLRCNEVSSPNANISLYINGGITSSDDGWYKCCLPTSCSGPNTNIIFANIFRWAQIETITVDLPSDKTVLPQTYTLHAIKIGHDDHSSFLRAVKWYYESGSDSTELCSVTHQQTYSCSIGNGMSLNKGNGRWDYTLTVKWNGEIITDGVLSQSNNNGDHVFRFYLYFGHLGVIANRVTRNRNIFVTVPETAPSSLTEVSKTATTIFVSWTALDSFDADGYVVNVTSNTDSVQTVQVKGSSNNAITLNGLNIETTYNITVRAYQQLLGPASTISVQTLPGIATAPFNVLVTLLMYF</sequence>
<feature type="domain" description="Fibronectin type-III" evidence="2">
    <location>
        <begin position="275"/>
        <end position="364"/>
    </location>
</feature>
<evidence type="ECO:0000259" key="2">
    <source>
        <dbReference type="PROSITE" id="PS50853"/>
    </source>
</evidence>
<name>A0A1X7SSN9_AMPQE</name>
<dbReference type="CDD" id="cd00063">
    <property type="entry name" value="FN3"/>
    <property type="match status" value="1"/>
</dbReference>